<feature type="domain" description="MADF" evidence="1">
    <location>
        <begin position="10"/>
        <end position="106"/>
    </location>
</feature>
<sequence>MEWTNEVTMEFIDLYEGEPSIWNPQNPDHKDGNKTYDAWKHIQASISVECSMKELKKKKENLMVTYRKLAQKVKNSMKTGTRAKEAYKPEWFAYQKMASFLHSIYIPRKTKTSDAIDTSYCSLPMQICRVLATCTPSSGQMKNPANKLQISLATSPGFLANFLMGKKDVTPLGSFLQDPGIVSPSTSASKVPGV</sequence>
<organism evidence="2 3">
    <name type="scientific">Ladona fulva</name>
    <name type="common">Scarce chaser dragonfly</name>
    <name type="synonym">Libellula fulva</name>
    <dbReference type="NCBI Taxonomy" id="123851"/>
    <lineage>
        <taxon>Eukaryota</taxon>
        <taxon>Metazoa</taxon>
        <taxon>Ecdysozoa</taxon>
        <taxon>Arthropoda</taxon>
        <taxon>Hexapoda</taxon>
        <taxon>Insecta</taxon>
        <taxon>Pterygota</taxon>
        <taxon>Palaeoptera</taxon>
        <taxon>Odonata</taxon>
        <taxon>Epiprocta</taxon>
        <taxon>Anisoptera</taxon>
        <taxon>Libelluloidea</taxon>
        <taxon>Libellulidae</taxon>
        <taxon>Ladona</taxon>
    </lineage>
</organism>
<dbReference type="PANTHER" id="PTHR21505:SF15">
    <property type="entry name" value="RE18252P"/>
    <property type="match status" value="1"/>
</dbReference>
<gene>
    <name evidence="2" type="ORF">J437_LFUL001695</name>
</gene>
<dbReference type="SMART" id="SM00595">
    <property type="entry name" value="MADF"/>
    <property type="match status" value="1"/>
</dbReference>
<name>A0A8K0NYW2_LADFU</name>
<dbReference type="PROSITE" id="PS51029">
    <property type="entry name" value="MADF"/>
    <property type="match status" value="1"/>
</dbReference>
<dbReference type="PANTHER" id="PTHR21505">
    <property type="entry name" value="MADF DOMAIN-CONTAINING PROTEIN-RELATED"/>
    <property type="match status" value="1"/>
</dbReference>
<dbReference type="Pfam" id="PF10545">
    <property type="entry name" value="MADF_DNA_bdg"/>
    <property type="match status" value="1"/>
</dbReference>
<accession>A0A8K0NYW2</accession>
<evidence type="ECO:0000313" key="2">
    <source>
        <dbReference type="EMBL" id="KAG8227151.1"/>
    </source>
</evidence>
<keyword evidence="3" id="KW-1185">Reference proteome</keyword>
<dbReference type="InterPro" id="IPR006578">
    <property type="entry name" value="MADF-dom"/>
</dbReference>
<dbReference type="Proteomes" id="UP000792457">
    <property type="component" value="Unassembled WGS sequence"/>
</dbReference>
<reference evidence="2" key="2">
    <citation type="submission" date="2017-10" db="EMBL/GenBank/DDBJ databases">
        <title>Ladona fulva Genome sequencing and assembly.</title>
        <authorList>
            <person name="Murali S."/>
            <person name="Richards S."/>
            <person name="Bandaranaike D."/>
            <person name="Bellair M."/>
            <person name="Blankenburg K."/>
            <person name="Chao H."/>
            <person name="Dinh H."/>
            <person name="Doddapaneni H."/>
            <person name="Dugan-Rocha S."/>
            <person name="Elkadiri S."/>
            <person name="Gnanaolivu R."/>
            <person name="Hernandez B."/>
            <person name="Skinner E."/>
            <person name="Javaid M."/>
            <person name="Lee S."/>
            <person name="Li M."/>
            <person name="Ming W."/>
            <person name="Munidasa M."/>
            <person name="Muniz J."/>
            <person name="Nguyen L."/>
            <person name="Hughes D."/>
            <person name="Osuji N."/>
            <person name="Pu L.-L."/>
            <person name="Puazo M."/>
            <person name="Qu C."/>
            <person name="Quiroz J."/>
            <person name="Raj R."/>
            <person name="Weissenberger G."/>
            <person name="Xin Y."/>
            <person name="Zou X."/>
            <person name="Han Y."/>
            <person name="Worley K."/>
            <person name="Muzny D."/>
            <person name="Gibbs R."/>
        </authorList>
    </citation>
    <scope>NUCLEOTIDE SEQUENCE</scope>
    <source>
        <strain evidence="2">Sampled in the wild</strain>
    </source>
</reference>
<comment type="caution">
    <text evidence="2">The sequence shown here is derived from an EMBL/GenBank/DDBJ whole genome shotgun (WGS) entry which is preliminary data.</text>
</comment>
<evidence type="ECO:0000313" key="3">
    <source>
        <dbReference type="Proteomes" id="UP000792457"/>
    </source>
</evidence>
<dbReference type="OrthoDB" id="6784437at2759"/>
<reference evidence="2" key="1">
    <citation type="submission" date="2013-04" db="EMBL/GenBank/DDBJ databases">
        <authorList>
            <person name="Qu J."/>
            <person name="Murali S.C."/>
            <person name="Bandaranaike D."/>
            <person name="Bellair M."/>
            <person name="Blankenburg K."/>
            <person name="Chao H."/>
            <person name="Dinh H."/>
            <person name="Doddapaneni H."/>
            <person name="Downs B."/>
            <person name="Dugan-Rocha S."/>
            <person name="Elkadiri S."/>
            <person name="Gnanaolivu R.D."/>
            <person name="Hernandez B."/>
            <person name="Javaid M."/>
            <person name="Jayaseelan J.C."/>
            <person name="Lee S."/>
            <person name="Li M."/>
            <person name="Ming W."/>
            <person name="Munidasa M."/>
            <person name="Muniz J."/>
            <person name="Nguyen L."/>
            <person name="Ongeri F."/>
            <person name="Osuji N."/>
            <person name="Pu L.-L."/>
            <person name="Puazo M."/>
            <person name="Qu C."/>
            <person name="Quiroz J."/>
            <person name="Raj R."/>
            <person name="Weissenberger G."/>
            <person name="Xin Y."/>
            <person name="Zou X."/>
            <person name="Han Y."/>
            <person name="Richards S."/>
            <person name="Worley K."/>
            <person name="Muzny D."/>
            <person name="Gibbs R."/>
        </authorList>
    </citation>
    <scope>NUCLEOTIDE SEQUENCE</scope>
    <source>
        <strain evidence="2">Sampled in the wild</strain>
    </source>
</reference>
<dbReference type="EMBL" id="KZ308312">
    <property type="protein sequence ID" value="KAG8227151.1"/>
    <property type="molecule type" value="Genomic_DNA"/>
</dbReference>
<protein>
    <recommendedName>
        <fullName evidence="1">MADF domain-containing protein</fullName>
    </recommendedName>
</protein>
<evidence type="ECO:0000259" key="1">
    <source>
        <dbReference type="PROSITE" id="PS51029"/>
    </source>
</evidence>
<dbReference type="AlphaFoldDB" id="A0A8K0NYW2"/>
<proteinExistence type="predicted"/>